<dbReference type="STRING" id="1537102.L0B0I0"/>
<evidence type="ECO:0000256" key="1">
    <source>
        <dbReference type="SAM" id="MobiDB-lite"/>
    </source>
</evidence>
<evidence type="ECO:0000259" key="2">
    <source>
        <dbReference type="PROSITE" id="PS50172"/>
    </source>
</evidence>
<dbReference type="OrthoDB" id="2384350at2759"/>
<dbReference type="GeneID" id="15805654"/>
<dbReference type="KEGG" id="beq:BEWA_004060"/>
<dbReference type="Proteomes" id="UP000031512">
    <property type="component" value="Chromosome 3"/>
</dbReference>
<accession>L0B0I0</accession>
<dbReference type="EMBL" id="CP001670">
    <property type="protein sequence ID" value="AFZ80998.1"/>
    <property type="molecule type" value="Genomic_DNA"/>
</dbReference>
<dbReference type="InterPro" id="IPR001357">
    <property type="entry name" value="BRCT_dom"/>
</dbReference>
<evidence type="ECO:0000313" key="3">
    <source>
        <dbReference type="EMBL" id="AFZ80998.1"/>
    </source>
</evidence>
<proteinExistence type="predicted"/>
<feature type="compositionally biased region" description="Polar residues" evidence="1">
    <location>
        <begin position="38"/>
        <end position="53"/>
    </location>
</feature>
<name>L0B0I0_THEEQ</name>
<dbReference type="Gene3D" id="3.40.50.10190">
    <property type="entry name" value="BRCT domain"/>
    <property type="match status" value="2"/>
</dbReference>
<dbReference type="RefSeq" id="XP_004830664.1">
    <property type="nucleotide sequence ID" value="XM_004830607.1"/>
</dbReference>
<dbReference type="SUPFAM" id="SSF52113">
    <property type="entry name" value="BRCT domain"/>
    <property type="match status" value="1"/>
</dbReference>
<dbReference type="VEuPathDB" id="PiroplasmaDB:BEWA_004060"/>
<feature type="region of interest" description="Disordered" evidence="1">
    <location>
        <begin position="38"/>
        <end position="92"/>
    </location>
</feature>
<organism evidence="3 4">
    <name type="scientific">Theileria equi strain WA</name>
    <dbReference type="NCBI Taxonomy" id="1537102"/>
    <lineage>
        <taxon>Eukaryota</taxon>
        <taxon>Sar</taxon>
        <taxon>Alveolata</taxon>
        <taxon>Apicomplexa</taxon>
        <taxon>Aconoidasida</taxon>
        <taxon>Piroplasmida</taxon>
        <taxon>Theileriidae</taxon>
        <taxon>Theileria</taxon>
    </lineage>
</organism>
<dbReference type="PROSITE" id="PS50172">
    <property type="entry name" value="BRCT"/>
    <property type="match status" value="1"/>
</dbReference>
<keyword evidence="4" id="KW-1185">Reference proteome</keyword>
<reference evidence="3 4" key="1">
    <citation type="journal article" date="2012" name="BMC Genomics">
        <title>Comparative genomic analysis and phylogenetic position of Theileria equi.</title>
        <authorList>
            <person name="Kappmeyer L.S."/>
            <person name="Thiagarajan M."/>
            <person name="Herndon D.R."/>
            <person name="Ramsay J.D."/>
            <person name="Caler E."/>
            <person name="Djikeng A."/>
            <person name="Gillespie J.J."/>
            <person name="Lau A.O."/>
            <person name="Roalson E.H."/>
            <person name="Silva J.C."/>
            <person name="Silva M.G."/>
            <person name="Suarez C.E."/>
            <person name="Ueti M.W."/>
            <person name="Nene V.M."/>
            <person name="Mealey R.H."/>
            <person name="Knowles D.P."/>
            <person name="Brayton K.A."/>
        </authorList>
    </citation>
    <scope>NUCLEOTIDE SEQUENCE [LARGE SCALE GENOMIC DNA]</scope>
    <source>
        <strain evidence="3 4">WA</strain>
    </source>
</reference>
<dbReference type="SMART" id="SM00292">
    <property type="entry name" value="BRCT"/>
    <property type="match status" value="1"/>
</dbReference>
<gene>
    <name evidence="3" type="ORF">BEWA_004060</name>
</gene>
<dbReference type="Pfam" id="PF00533">
    <property type="entry name" value="BRCT"/>
    <property type="match status" value="1"/>
</dbReference>
<dbReference type="AlphaFoldDB" id="L0B0I0"/>
<evidence type="ECO:0000313" key="4">
    <source>
        <dbReference type="Proteomes" id="UP000031512"/>
    </source>
</evidence>
<feature type="domain" description="BRCT" evidence="2">
    <location>
        <begin position="308"/>
        <end position="387"/>
    </location>
</feature>
<protein>
    <recommendedName>
        <fullName evidence="2">BRCT domain-containing protein</fullName>
    </recommendedName>
</protein>
<sequence>MRTLNLSERDADDLENIVMKINSFNLILKVPNDAVTVSNSQNGPTISIQTTQETKGDYIEDNISLPPLDNRTTSTRSRDDTPTSQFSSSEKALTPLDQINLKATTLSSIINRVPMQNKQPSIENFYVKQQSLSQLSAESPLTTYARGKRTKTSIQTKRTTKGICKSTKPADVKKGTKETVKRVVKENVSRVVKEKIRGNKKEKVPLILSFSGKRSNNIIERCTLASIYYEKGHQYFDFINRPSDEEIVTHLIVPHDTERPTLKILYALCQGSFVLTTDFLIKAEEDEKWPAESDYEHPNWLRKTERIKKGDFLYGYKFYLYERFKKMNHMDVINLIQLCGGKVVNELQKCTHCIIKENPDVKLLNKPSLPQNAVLVTENWLINVLERFDAELPPDIPQPQDSEYNTNVKIVRRNIENFDPVLKNGSIIESQNSIVNTQSSIFGRKYDSQNIRACSTTDTLRL</sequence>
<dbReference type="InterPro" id="IPR036420">
    <property type="entry name" value="BRCT_dom_sf"/>
</dbReference>